<dbReference type="STRING" id="322104.A3LSF9"/>
<feature type="domain" description="SYO1-like TPR repeats" evidence="3">
    <location>
        <begin position="389"/>
        <end position="638"/>
    </location>
</feature>
<dbReference type="SUPFAM" id="SSF48371">
    <property type="entry name" value="ARM repeat"/>
    <property type="match status" value="1"/>
</dbReference>
<dbReference type="PANTHER" id="PTHR13347:SF1">
    <property type="entry name" value="HEAT REPEAT-CONTAINING PROTEIN 3"/>
    <property type="match status" value="1"/>
</dbReference>
<dbReference type="CDD" id="cd13394">
    <property type="entry name" value="Syo1_like"/>
    <property type="match status" value="1"/>
</dbReference>
<dbReference type="GO" id="GO:0051082">
    <property type="term" value="F:unfolded protein binding"/>
    <property type="evidence" value="ECO:0007669"/>
    <property type="project" value="TreeGrafter"/>
</dbReference>
<feature type="compositionally biased region" description="Basic residues" evidence="2">
    <location>
        <begin position="1"/>
        <end position="12"/>
    </location>
</feature>
<evidence type="ECO:0000256" key="1">
    <source>
        <dbReference type="ARBA" id="ARBA00049983"/>
    </source>
</evidence>
<dbReference type="GO" id="GO:0042273">
    <property type="term" value="P:ribosomal large subunit biogenesis"/>
    <property type="evidence" value="ECO:0007669"/>
    <property type="project" value="TreeGrafter"/>
</dbReference>
<evidence type="ECO:0000259" key="3">
    <source>
        <dbReference type="Pfam" id="PF25567"/>
    </source>
</evidence>
<dbReference type="RefSeq" id="XP_001383589.1">
    <property type="nucleotide sequence ID" value="XM_001383552.1"/>
</dbReference>
<sequence length="640" mass="72539">MGKLKKGRRNQKARLNPIGTNPKASSKDEKRDENTRQSKILPLINKLKSTVANDRSMALGAITVLAEDDRMRSLLLKEKLVSIVMEQCLNDANDEIIVESFGLLRNLGIEEGYDVLKYYWRSNIWTAIEAAIAKIQTSYKYLVENGANPAGNKNDKSKVQLLYDFTENILSLIIVLASGSDDLYESIFDKIDPILKFVSDLLTSEISTTSGFKISTKLFNSLLEFIYEFSTESEDFIRKFSLDINFDFAKLFAYVEAKESHYNNLTRVYIEGIKFNNFEVLSQGENKYEVGTQFLSNIFEIIVTTDLELLKKNIHAIKNPDNSSKPIQKDANTLETDLSKGYDLALQTKLELTTLEVALDLITSLLEYLSTNDNDEPLNLPTPTVEVLLNKIYPSLVELNNFENANKGMLSLREKILVALNNLTWLMLSNESLPVAWFEKSLALWDLIISSANTSDVVLQKNCLNVLWGITKSLGPEVRSKLQPSIVDELIAKCQTIMEKQNEADETDIELYLSIVGFLGNLAPVVGNTQITSKISQFLITTIELLCNSTVTTVTSPAKIEVVLEAINVIYEIFGDIEFDYDYEIFVQQGYLQKLSLLEPKVKELYKKIDKNKYPHLKAKGEETWINLGRFIQYKQSERA</sequence>
<dbReference type="AlphaFoldDB" id="A3LSF9"/>
<dbReference type="Pfam" id="PF25567">
    <property type="entry name" value="TPR_SYO1"/>
    <property type="match status" value="1"/>
</dbReference>
<dbReference type="PANTHER" id="PTHR13347">
    <property type="entry name" value="HEAT REPEAT-CONTAINING PROTEIN 3"/>
    <property type="match status" value="1"/>
</dbReference>
<accession>A3LSF9</accession>
<dbReference type="KEGG" id="pic:PICST_31039"/>
<proteinExistence type="inferred from homology"/>
<dbReference type="Gene3D" id="1.25.10.10">
    <property type="entry name" value="Leucine-rich Repeat Variant"/>
    <property type="match status" value="1"/>
</dbReference>
<protein>
    <recommendedName>
        <fullName evidence="3">SYO1-like TPR repeats domain-containing protein</fullName>
    </recommendedName>
</protein>
<feature type="compositionally biased region" description="Basic and acidic residues" evidence="2">
    <location>
        <begin position="25"/>
        <end position="35"/>
    </location>
</feature>
<dbReference type="EMBL" id="CP000497">
    <property type="protein sequence ID" value="ABN65560.1"/>
    <property type="molecule type" value="Genomic_DNA"/>
</dbReference>
<dbReference type="HOGENOM" id="CLU_446315_0_0_1"/>
<dbReference type="InterPro" id="IPR016024">
    <property type="entry name" value="ARM-type_fold"/>
</dbReference>
<dbReference type="OrthoDB" id="288703at2759"/>
<comment type="similarity">
    <text evidence="1">Belongs to the nuclear import and ribosome assembly adapter family.</text>
</comment>
<name>A3LSF9_PICST</name>
<dbReference type="InterPro" id="IPR011989">
    <property type="entry name" value="ARM-like"/>
</dbReference>
<dbReference type="Proteomes" id="UP000002258">
    <property type="component" value="Chromosome 3"/>
</dbReference>
<dbReference type="InterPro" id="IPR057990">
    <property type="entry name" value="TPR_SYO1"/>
</dbReference>
<evidence type="ECO:0000313" key="5">
    <source>
        <dbReference type="Proteomes" id="UP000002258"/>
    </source>
</evidence>
<reference evidence="4 5" key="1">
    <citation type="journal article" date="2007" name="Nat. Biotechnol.">
        <title>Genome sequence of the lignocellulose-bioconverting and xylose-fermenting yeast Pichia stipitis.</title>
        <authorList>
            <person name="Jeffries T.W."/>
            <person name="Grigoriev I.V."/>
            <person name="Grimwood J."/>
            <person name="Laplaza J.M."/>
            <person name="Aerts A."/>
            <person name="Salamov A."/>
            <person name="Schmutz J."/>
            <person name="Lindquist E."/>
            <person name="Dehal P."/>
            <person name="Shapiro H."/>
            <person name="Jin Y.S."/>
            <person name="Passoth V."/>
            <person name="Richardson P.M."/>
        </authorList>
    </citation>
    <scope>NUCLEOTIDE SEQUENCE [LARGE SCALE GENOMIC DNA]</scope>
    <source>
        <strain evidence="5">ATCC 58785 / CBS 6054 / NBRC 10063 / NRRL Y-11545</strain>
    </source>
</reference>
<dbReference type="InterPro" id="IPR052616">
    <property type="entry name" value="SYO1-like"/>
</dbReference>
<dbReference type="OMA" id="ADMDMVT"/>
<dbReference type="eggNOG" id="ENOG502RYAI">
    <property type="taxonomic scope" value="Eukaryota"/>
</dbReference>
<dbReference type="GO" id="GO:0006606">
    <property type="term" value="P:protein import into nucleus"/>
    <property type="evidence" value="ECO:0007669"/>
    <property type="project" value="TreeGrafter"/>
</dbReference>
<evidence type="ECO:0000256" key="2">
    <source>
        <dbReference type="SAM" id="MobiDB-lite"/>
    </source>
</evidence>
<feature type="region of interest" description="Disordered" evidence="2">
    <location>
        <begin position="1"/>
        <end position="35"/>
    </location>
</feature>
<dbReference type="FunCoup" id="A3LSF9">
    <property type="interactions" value="258"/>
</dbReference>
<keyword evidence="5" id="KW-1185">Reference proteome</keyword>
<dbReference type="GeneID" id="4838197"/>
<dbReference type="InParanoid" id="A3LSF9"/>
<gene>
    <name evidence="4" type="ORF">PICST_31039</name>
</gene>
<organism evidence="4 5">
    <name type="scientific">Scheffersomyces stipitis (strain ATCC 58785 / CBS 6054 / NBRC 10063 / NRRL Y-11545)</name>
    <name type="common">Yeast</name>
    <name type="synonym">Pichia stipitis</name>
    <dbReference type="NCBI Taxonomy" id="322104"/>
    <lineage>
        <taxon>Eukaryota</taxon>
        <taxon>Fungi</taxon>
        <taxon>Dikarya</taxon>
        <taxon>Ascomycota</taxon>
        <taxon>Saccharomycotina</taxon>
        <taxon>Pichiomycetes</taxon>
        <taxon>Debaryomycetaceae</taxon>
        <taxon>Scheffersomyces</taxon>
    </lineage>
</organism>
<evidence type="ECO:0000313" key="4">
    <source>
        <dbReference type="EMBL" id="ABN65560.1"/>
    </source>
</evidence>